<dbReference type="Pfam" id="PF06175">
    <property type="entry name" value="MiaE"/>
    <property type="match status" value="1"/>
</dbReference>
<dbReference type="Proteomes" id="UP000284021">
    <property type="component" value="Unassembled WGS sequence"/>
</dbReference>
<dbReference type="OrthoDB" id="6402766at2"/>
<reference evidence="1 2" key="1">
    <citation type="submission" date="2018-09" db="EMBL/GenBank/DDBJ databases">
        <authorList>
            <person name="Zhu H."/>
        </authorList>
    </citation>
    <scope>NUCLEOTIDE SEQUENCE [LARGE SCALE GENOMIC DNA]</scope>
    <source>
        <strain evidence="1 2">K1S02-6</strain>
    </source>
</reference>
<sequence length="50" mass="5644">MQSLPEIDSFLLCPTPDTWVAQALHNQDVLLIDHVNCEKQSALLRRGDLV</sequence>
<dbReference type="Gene3D" id="1.20.1260.10">
    <property type="match status" value="1"/>
</dbReference>
<organism evidence="1 2">
    <name type="scientific">Pseudomonas cavernicola</name>
    <dbReference type="NCBI Taxonomy" id="2320866"/>
    <lineage>
        <taxon>Bacteria</taxon>
        <taxon>Pseudomonadati</taxon>
        <taxon>Pseudomonadota</taxon>
        <taxon>Gammaproteobacteria</taxon>
        <taxon>Pseudomonadales</taxon>
        <taxon>Pseudomonadaceae</taxon>
        <taxon>Pseudomonas</taxon>
    </lineage>
</organism>
<dbReference type="InterPro" id="IPR012347">
    <property type="entry name" value="Ferritin-like"/>
</dbReference>
<evidence type="ECO:0008006" key="3">
    <source>
        <dbReference type="Google" id="ProtNLM"/>
    </source>
</evidence>
<name>A0A418XA92_9PSED</name>
<dbReference type="InterPro" id="IPR010386">
    <property type="entry name" value="tRNA-Hydrxlase_MiaE"/>
</dbReference>
<dbReference type="RefSeq" id="WP_119957060.1">
    <property type="nucleotide sequence ID" value="NZ_QYUR01000008.1"/>
</dbReference>
<proteinExistence type="predicted"/>
<evidence type="ECO:0000313" key="1">
    <source>
        <dbReference type="EMBL" id="RJG09283.1"/>
    </source>
</evidence>
<dbReference type="GO" id="GO:0045301">
    <property type="term" value="F:tRNA 2-(methylsulfanyl)-N(6)-isopentenyladenosine(37) hydroxylase activity"/>
    <property type="evidence" value="ECO:0007669"/>
    <property type="project" value="InterPro"/>
</dbReference>
<keyword evidence="2" id="KW-1185">Reference proteome</keyword>
<dbReference type="SUPFAM" id="SSF47240">
    <property type="entry name" value="Ferritin-like"/>
    <property type="match status" value="1"/>
</dbReference>
<dbReference type="GO" id="GO:0006400">
    <property type="term" value="P:tRNA modification"/>
    <property type="evidence" value="ECO:0007669"/>
    <property type="project" value="InterPro"/>
</dbReference>
<dbReference type="InterPro" id="IPR009078">
    <property type="entry name" value="Ferritin-like_SF"/>
</dbReference>
<accession>A0A418XA92</accession>
<comment type="caution">
    <text evidence="1">The sequence shown here is derived from an EMBL/GenBank/DDBJ whole genome shotgun (WGS) entry which is preliminary data.</text>
</comment>
<dbReference type="AlphaFoldDB" id="A0A418XA92"/>
<gene>
    <name evidence="1" type="ORF">D3879_22130</name>
</gene>
<dbReference type="EMBL" id="QYUR01000008">
    <property type="protein sequence ID" value="RJG09283.1"/>
    <property type="molecule type" value="Genomic_DNA"/>
</dbReference>
<protein>
    <recommendedName>
        <fullName evidence="3">tRNA-(Ms[2]io[6]A)-hydroxylase</fullName>
    </recommendedName>
</protein>
<evidence type="ECO:0000313" key="2">
    <source>
        <dbReference type="Proteomes" id="UP000284021"/>
    </source>
</evidence>